<feature type="domain" description="GSCFA" evidence="1">
    <location>
        <begin position="22"/>
        <end position="257"/>
    </location>
</feature>
<reference evidence="2 3" key="1">
    <citation type="submission" date="2016-10" db="EMBL/GenBank/DDBJ databases">
        <authorList>
            <person name="de Groot N.N."/>
        </authorList>
    </citation>
    <scope>NUCLEOTIDE SEQUENCE [LARGE SCALE GENOMIC DNA]</scope>
    <source>
        <strain evidence="2 3">DSM 25186</strain>
    </source>
</reference>
<proteinExistence type="predicted"/>
<dbReference type="Proteomes" id="UP000198510">
    <property type="component" value="Unassembled WGS sequence"/>
</dbReference>
<sequence>MHFRTELPVSPASFRIQLADPLLSLGSCFADRLGQRLHDYKFQVLHNPFGIVYNPLSLHRLLQLAAHRQPFAEAGYLEREGQWFHYDAHSEVTAGSREALAQRLTETVAQMHHWLRQTRVLLLTWGTAFVYQRVDTPAIVANCHKLPARQFRKELLSVDRIVDDATATLQAARRLAPDLEVILTVSPVRHVKDTLPLNSVSKATLRLAAHQLQERHPYVTYFPSYELLIDDLRDYRFYGSDLLHPTEMAEAYVWEKFDQTFLSESALAFVKEWEGIRRALAHRPFQPDSPAHQQFLRSLHTKLQSLAHAVDVSTELHHIGQQLH</sequence>
<dbReference type="SUPFAM" id="SSF52266">
    <property type="entry name" value="SGNH hydrolase"/>
    <property type="match status" value="1"/>
</dbReference>
<accession>A0A1G8ZWH0</accession>
<protein>
    <submittedName>
        <fullName evidence="2">GSCFA family protein</fullName>
    </submittedName>
</protein>
<gene>
    <name evidence="2" type="ORF">SAMN05421823_102111</name>
</gene>
<dbReference type="Pfam" id="PF08885">
    <property type="entry name" value="GSCFA"/>
    <property type="match status" value="1"/>
</dbReference>
<organism evidence="2 3">
    <name type="scientific">Catalinimonas alkaloidigena</name>
    <dbReference type="NCBI Taxonomy" id="1075417"/>
    <lineage>
        <taxon>Bacteria</taxon>
        <taxon>Pseudomonadati</taxon>
        <taxon>Bacteroidota</taxon>
        <taxon>Cytophagia</taxon>
        <taxon>Cytophagales</taxon>
        <taxon>Catalimonadaceae</taxon>
        <taxon>Catalinimonas</taxon>
    </lineage>
</organism>
<evidence type="ECO:0000313" key="2">
    <source>
        <dbReference type="EMBL" id="SDK19489.1"/>
    </source>
</evidence>
<evidence type="ECO:0000313" key="3">
    <source>
        <dbReference type="Proteomes" id="UP000198510"/>
    </source>
</evidence>
<evidence type="ECO:0000259" key="1">
    <source>
        <dbReference type="Pfam" id="PF08885"/>
    </source>
</evidence>
<dbReference type="InterPro" id="IPR014982">
    <property type="entry name" value="GSCFA"/>
</dbReference>
<dbReference type="OrthoDB" id="9807687at2"/>
<dbReference type="EMBL" id="FNFO01000002">
    <property type="protein sequence ID" value="SDK19489.1"/>
    <property type="molecule type" value="Genomic_DNA"/>
</dbReference>
<keyword evidence="3" id="KW-1185">Reference proteome</keyword>
<dbReference type="AlphaFoldDB" id="A0A1G8ZWH0"/>
<dbReference type="RefSeq" id="WP_089679462.1">
    <property type="nucleotide sequence ID" value="NZ_FNFO01000002.1"/>
</dbReference>
<name>A0A1G8ZWH0_9BACT</name>
<dbReference type="STRING" id="1075417.SAMN05421823_102111"/>